<evidence type="ECO:0000256" key="2">
    <source>
        <dbReference type="ARBA" id="ARBA00022519"/>
    </source>
</evidence>
<dbReference type="GO" id="GO:0007165">
    <property type="term" value="P:signal transduction"/>
    <property type="evidence" value="ECO:0007669"/>
    <property type="project" value="UniProtKB-KW"/>
</dbReference>
<feature type="domain" description="HAMP" evidence="10">
    <location>
        <begin position="217"/>
        <end position="269"/>
    </location>
</feature>
<feature type="transmembrane region" description="Helical" evidence="7">
    <location>
        <begin position="196"/>
        <end position="215"/>
    </location>
</feature>
<dbReference type="GO" id="GO:0005886">
    <property type="term" value="C:plasma membrane"/>
    <property type="evidence" value="ECO:0007669"/>
    <property type="project" value="UniProtKB-SubCell"/>
</dbReference>
<dbReference type="RefSeq" id="WP_161261167.1">
    <property type="nucleotide sequence ID" value="NZ_JAFBDC010000003.1"/>
</dbReference>
<reference evidence="11 12" key="1">
    <citation type="submission" date="2020-01" db="EMBL/GenBank/DDBJ databases">
        <title>Whole genome sequence of Heliobacterium gestii DSM 11169.</title>
        <authorList>
            <person name="Kyndt J.A."/>
            <person name="Meyer T.E."/>
        </authorList>
    </citation>
    <scope>NUCLEOTIDE SEQUENCE [LARGE SCALE GENOMIC DNA]</scope>
    <source>
        <strain evidence="11 12">DSM 11169</strain>
    </source>
</reference>
<feature type="coiled-coil region" evidence="6">
    <location>
        <begin position="86"/>
        <end position="113"/>
    </location>
</feature>
<feature type="domain" description="T-SNARE coiled-coil homology" evidence="9">
    <location>
        <begin position="511"/>
        <end position="565"/>
    </location>
</feature>
<dbReference type="Proteomes" id="UP000471031">
    <property type="component" value="Unassembled WGS sequence"/>
</dbReference>
<dbReference type="EMBL" id="WXEX01000004">
    <property type="protein sequence ID" value="MZP42604.1"/>
    <property type="molecule type" value="Genomic_DNA"/>
</dbReference>
<protein>
    <submittedName>
        <fullName evidence="11">HAMP domain-containing protein</fullName>
    </submittedName>
</protein>
<feature type="transmembrane region" description="Helical" evidence="7">
    <location>
        <begin position="17"/>
        <end position="37"/>
    </location>
</feature>
<sequence length="672" mass="71693">MNNFMQWFQNLRIGTKLVGSFIVIACIAGMIGIQGYLKVHDLSQADMDLYLMNTEPLHDIADTAILFQRTRVEMRNYIILKDPLEKRRSEDKLKDLNRQLSASLAEFEKTAKEEAVKGETQKLHQALDRWQPMYERIMQLSASGHDDQAIALIYGEGALLVKDVDDTVNKIMDLKVEQGKKKADVNQVDGEQATRLMLALAALGIVLAVALGLYVSRLITRPIQQLQGLMAKAEQGDLTVRGETLSKDEMGQLTGSFNELLGRFQAMIGDIYQNSLALSKSSEGLLNTATTMAATSQEMSAKTSIASAAATQISTSIDGTANAASDVSRNINVIASAVEEMSGTVRNLAAASEEISASVEQVSEVVDQISNGINNVSHSATDVSGAVNSVATAVKEINISLHEVSRSCERSKDITGDAGEKARETNVIISKLNNSSKQIGKIINVINDIAEQTNMLALNAAIEAAGAGEAGRGFAVVANEVKELAKQTAEATDEISQQIEAMQDNMSGAVKAVEAITQVVREIMDITNTIASAVTEQSSITGEISKSIVAAAERVNAITREIGDLALNAQHAARSGNEASKGVQEIARSAQELAGASNEVAHNTETASEKVSEVARSAIEVSKGANEITQSIQEISMAAGETATGAESTSGSAQELSEMSQAMEALVKQFKI</sequence>
<dbReference type="SUPFAM" id="SSF58104">
    <property type="entry name" value="Methyl-accepting chemotaxis protein (MCP) signaling domain"/>
    <property type="match status" value="3"/>
</dbReference>
<keyword evidence="12" id="KW-1185">Reference proteome</keyword>
<keyword evidence="6" id="KW-0175">Coiled coil</keyword>
<dbReference type="SMART" id="SM00283">
    <property type="entry name" value="MA"/>
    <property type="match status" value="1"/>
</dbReference>
<evidence type="ECO:0000256" key="6">
    <source>
        <dbReference type="SAM" id="Coils"/>
    </source>
</evidence>
<evidence type="ECO:0000256" key="5">
    <source>
        <dbReference type="PROSITE-ProRule" id="PRU00284"/>
    </source>
</evidence>
<dbReference type="Pfam" id="PF00672">
    <property type="entry name" value="HAMP"/>
    <property type="match status" value="1"/>
</dbReference>
<evidence type="ECO:0000259" key="8">
    <source>
        <dbReference type="PROSITE" id="PS50111"/>
    </source>
</evidence>
<evidence type="ECO:0000256" key="1">
    <source>
        <dbReference type="ARBA" id="ARBA00004429"/>
    </source>
</evidence>
<gene>
    <name evidence="11" type="ORF">GTO89_06075</name>
</gene>
<dbReference type="Gene3D" id="6.10.340.10">
    <property type="match status" value="1"/>
</dbReference>
<proteinExistence type="inferred from homology"/>
<dbReference type="CDD" id="cd06225">
    <property type="entry name" value="HAMP"/>
    <property type="match status" value="1"/>
</dbReference>
<comment type="subcellular location">
    <subcellularLocation>
        <location evidence="1">Cell inner membrane</location>
        <topology evidence="1">Multi-pass membrane protein</topology>
    </subcellularLocation>
</comment>
<dbReference type="AlphaFoldDB" id="A0A845LBC5"/>
<dbReference type="PROSITE" id="PS50192">
    <property type="entry name" value="T_SNARE"/>
    <property type="match status" value="1"/>
</dbReference>
<keyword evidence="3 5" id="KW-0807">Transducer</keyword>
<evidence type="ECO:0000313" key="11">
    <source>
        <dbReference type="EMBL" id="MZP42604.1"/>
    </source>
</evidence>
<organism evidence="11 12">
    <name type="scientific">Heliomicrobium gestii</name>
    <name type="common">Heliobacterium gestii</name>
    <dbReference type="NCBI Taxonomy" id="2699"/>
    <lineage>
        <taxon>Bacteria</taxon>
        <taxon>Bacillati</taxon>
        <taxon>Bacillota</taxon>
        <taxon>Clostridia</taxon>
        <taxon>Eubacteriales</taxon>
        <taxon>Heliobacteriaceae</taxon>
        <taxon>Heliomicrobium</taxon>
    </lineage>
</organism>
<dbReference type="PANTHER" id="PTHR32089">
    <property type="entry name" value="METHYL-ACCEPTING CHEMOTAXIS PROTEIN MCPB"/>
    <property type="match status" value="1"/>
</dbReference>
<dbReference type="InterPro" id="IPR024478">
    <property type="entry name" value="HlyB_4HB_MCP"/>
</dbReference>
<name>A0A845LBC5_HELGE</name>
<dbReference type="InterPro" id="IPR003660">
    <property type="entry name" value="HAMP_dom"/>
</dbReference>
<dbReference type="InterPro" id="IPR004089">
    <property type="entry name" value="MCPsignal_dom"/>
</dbReference>
<accession>A0A845LBC5</accession>
<evidence type="ECO:0000259" key="9">
    <source>
        <dbReference type="PROSITE" id="PS50192"/>
    </source>
</evidence>
<comment type="caution">
    <text evidence="11">The sequence shown here is derived from an EMBL/GenBank/DDBJ whole genome shotgun (WGS) entry which is preliminary data.</text>
</comment>
<dbReference type="Pfam" id="PF12729">
    <property type="entry name" value="4HB_MCP_1"/>
    <property type="match status" value="1"/>
</dbReference>
<evidence type="ECO:0000256" key="7">
    <source>
        <dbReference type="SAM" id="Phobius"/>
    </source>
</evidence>
<dbReference type="Pfam" id="PF00015">
    <property type="entry name" value="MCPsignal"/>
    <property type="match status" value="1"/>
</dbReference>
<dbReference type="InterPro" id="IPR000727">
    <property type="entry name" value="T_SNARE_dom"/>
</dbReference>
<dbReference type="PROSITE" id="PS50885">
    <property type="entry name" value="HAMP"/>
    <property type="match status" value="1"/>
</dbReference>
<dbReference type="Gene3D" id="1.10.287.950">
    <property type="entry name" value="Methyl-accepting chemotaxis protein"/>
    <property type="match status" value="2"/>
</dbReference>
<keyword evidence="7" id="KW-0812">Transmembrane</keyword>
<dbReference type="SMART" id="SM00304">
    <property type="entry name" value="HAMP"/>
    <property type="match status" value="1"/>
</dbReference>
<dbReference type="PROSITE" id="PS50111">
    <property type="entry name" value="CHEMOTAXIS_TRANSDUC_2"/>
    <property type="match status" value="1"/>
</dbReference>
<keyword evidence="7" id="KW-1133">Transmembrane helix</keyword>
<feature type="domain" description="Methyl-accepting transducer" evidence="8">
    <location>
        <begin position="323"/>
        <end position="587"/>
    </location>
</feature>
<dbReference type="PANTHER" id="PTHR32089:SF112">
    <property type="entry name" value="LYSOZYME-LIKE PROTEIN-RELATED"/>
    <property type="match status" value="1"/>
</dbReference>
<keyword evidence="2" id="KW-0997">Cell inner membrane</keyword>
<keyword evidence="7" id="KW-0472">Membrane</keyword>
<evidence type="ECO:0000256" key="3">
    <source>
        <dbReference type="ARBA" id="ARBA00023224"/>
    </source>
</evidence>
<dbReference type="OrthoDB" id="597657at2"/>
<evidence type="ECO:0000313" key="12">
    <source>
        <dbReference type="Proteomes" id="UP000471031"/>
    </source>
</evidence>
<evidence type="ECO:0000259" key="10">
    <source>
        <dbReference type="PROSITE" id="PS50885"/>
    </source>
</evidence>
<comment type="similarity">
    <text evidence="4">Belongs to the methyl-accepting chemotaxis (MCP) protein family.</text>
</comment>
<keyword evidence="2" id="KW-1003">Cell membrane</keyword>
<evidence type="ECO:0000256" key="4">
    <source>
        <dbReference type="ARBA" id="ARBA00029447"/>
    </source>
</evidence>